<dbReference type="EMBL" id="CM037154">
    <property type="protein sequence ID" value="KAH7861780.1"/>
    <property type="molecule type" value="Genomic_DNA"/>
</dbReference>
<dbReference type="Proteomes" id="UP000828048">
    <property type="component" value="Chromosome 4"/>
</dbReference>
<protein>
    <submittedName>
        <fullName evidence="1">Uncharacterized protein</fullName>
    </submittedName>
</protein>
<proteinExistence type="predicted"/>
<accession>A0ACB7Z861</accession>
<name>A0ACB7Z861_9ERIC</name>
<keyword evidence="2" id="KW-1185">Reference proteome</keyword>
<evidence type="ECO:0000313" key="2">
    <source>
        <dbReference type="Proteomes" id="UP000828048"/>
    </source>
</evidence>
<gene>
    <name evidence="1" type="ORF">Vadar_030828</name>
</gene>
<organism evidence="1 2">
    <name type="scientific">Vaccinium darrowii</name>
    <dbReference type="NCBI Taxonomy" id="229202"/>
    <lineage>
        <taxon>Eukaryota</taxon>
        <taxon>Viridiplantae</taxon>
        <taxon>Streptophyta</taxon>
        <taxon>Embryophyta</taxon>
        <taxon>Tracheophyta</taxon>
        <taxon>Spermatophyta</taxon>
        <taxon>Magnoliopsida</taxon>
        <taxon>eudicotyledons</taxon>
        <taxon>Gunneridae</taxon>
        <taxon>Pentapetalae</taxon>
        <taxon>asterids</taxon>
        <taxon>Ericales</taxon>
        <taxon>Ericaceae</taxon>
        <taxon>Vaccinioideae</taxon>
        <taxon>Vaccinieae</taxon>
        <taxon>Vaccinium</taxon>
    </lineage>
</organism>
<sequence>MGSLAEPEPEPISTPKLPPLLTIMSPKESPEDLSGTTPPLYTSASIPFQWEEEPGKPRPCTTLITTVSDHPNTEGPKSLELPPRLQLTESKMTKLPSPTVLDGPYMGFLPKFQEASSFLYKRPEHHRKGSSVSNYSVGSPERGQLGDMVLVSRRGVMRKESTGGGLLGSFGRRRSGRKEELVGGKGRMVRSSSMESVEGFGGGDIEGGGRSSRWEGMPKIRRIGSFSGLSEAARSKYFWEDGNIGGSLPDLVTCIQTTYGHGLPAPICHSYKILPTCCDENQYAIRTKSFNML</sequence>
<evidence type="ECO:0000313" key="1">
    <source>
        <dbReference type="EMBL" id="KAH7861780.1"/>
    </source>
</evidence>
<reference evidence="1 2" key="1">
    <citation type="journal article" date="2021" name="Hortic Res">
        <title>High-quality reference genome and annotation aids understanding of berry development for evergreen blueberry (Vaccinium darrowii).</title>
        <authorList>
            <person name="Yu J."/>
            <person name="Hulse-Kemp A.M."/>
            <person name="Babiker E."/>
            <person name="Staton M."/>
        </authorList>
    </citation>
    <scope>NUCLEOTIDE SEQUENCE [LARGE SCALE GENOMIC DNA]</scope>
    <source>
        <strain evidence="2">cv. NJ 8807/NJ 8810</strain>
        <tissue evidence="1">Young leaf</tissue>
    </source>
</reference>
<comment type="caution">
    <text evidence="1">The sequence shown here is derived from an EMBL/GenBank/DDBJ whole genome shotgun (WGS) entry which is preliminary data.</text>
</comment>